<dbReference type="Pfam" id="PF00149">
    <property type="entry name" value="Metallophos"/>
    <property type="match status" value="1"/>
</dbReference>
<dbReference type="PANTHER" id="PTHR31302:SF0">
    <property type="entry name" value="TRANSMEMBRANE PROTEIN WITH METALLOPHOSPHOESTERASE DOMAIN"/>
    <property type="match status" value="1"/>
</dbReference>
<dbReference type="EMBL" id="UINC01205707">
    <property type="protein sequence ID" value="SVE26998.1"/>
    <property type="molecule type" value="Genomic_DNA"/>
</dbReference>
<protein>
    <recommendedName>
        <fullName evidence="1">Calcineurin-like phosphoesterase domain-containing protein</fullName>
    </recommendedName>
</protein>
<dbReference type="Gene3D" id="3.60.21.10">
    <property type="match status" value="1"/>
</dbReference>
<name>A0A383C5X4_9ZZZZ</name>
<evidence type="ECO:0000313" key="2">
    <source>
        <dbReference type="EMBL" id="SVE26998.1"/>
    </source>
</evidence>
<sequence>VIKVILIVLVILALVIYFSISIAKNLKTEMNSVQIDVDDPDVDALSIKVAVMGDIHLREGEDITKFLKLLDEVKSNSPDLVLLVGDYITGKRRIKDIDSHRRNIIKTFKSLDPIPRAVVLGNHDNFTDREKWFREFKRLGVDVLENETRIMNIDGV</sequence>
<dbReference type="GO" id="GO:0016787">
    <property type="term" value="F:hydrolase activity"/>
    <property type="evidence" value="ECO:0007669"/>
    <property type="project" value="InterPro"/>
</dbReference>
<dbReference type="InterPro" id="IPR029052">
    <property type="entry name" value="Metallo-depent_PP-like"/>
</dbReference>
<evidence type="ECO:0000259" key="1">
    <source>
        <dbReference type="Pfam" id="PF00149"/>
    </source>
</evidence>
<dbReference type="AlphaFoldDB" id="A0A383C5X4"/>
<dbReference type="InterPro" id="IPR004843">
    <property type="entry name" value="Calcineurin-like_PHP"/>
</dbReference>
<feature type="domain" description="Calcineurin-like phosphoesterase" evidence="1">
    <location>
        <begin position="47"/>
        <end position="138"/>
    </location>
</feature>
<dbReference type="InterPro" id="IPR051158">
    <property type="entry name" value="Metallophosphoesterase_sf"/>
</dbReference>
<dbReference type="PANTHER" id="PTHR31302">
    <property type="entry name" value="TRANSMEMBRANE PROTEIN WITH METALLOPHOSPHOESTERASE DOMAIN-RELATED"/>
    <property type="match status" value="1"/>
</dbReference>
<feature type="non-terminal residue" evidence="2">
    <location>
        <position position="156"/>
    </location>
</feature>
<gene>
    <name evidence="2" type="ORF">METZ01_LOCUS479852</name>
</gene>
<reference evidence="2" key="1">
    <citation type="submission" date="2018-05" db="EMBL/GenBank/DDBJ databases">
        <authorList>
            <person name="Lanie J.A."/>
            <person name="Ng W.-L."/>
            <person name="Kazmierczak K.M."/>
            <person name="Andrzejewski T.M."/>
            <person name="Davidsen T.M."/>
            <person name="Wayne K.J."/>
            <person name="Tettelin H."/>
            <person name="Glass J.I."/>
            <person name="Rusch D."/>
            <person name="Podicherti R."/>
            <person name="Tsui H.-C.T."/>
            <person name="Winkler M.E."/>
        </authorList>
    </citation>
    <scope>NUCLEOTIDE SEQUENCE</scope>
</reference>
<dbReference type="SUPFAM" id="SSF56300">
    <property type="entry name" value="Metallo-dependent phosphatases"/>
    <property type="match status" value="1"/>
</dbReference>
<accession>A0A383C5X4</accession>
<proteinExistence type="predicted"/>
<organism evidence="2">
    <name type="scientific">marine metagenome</name>
    <dbReference type="NCBI Taxonomy" id="408172"/>
    <lineage>
        <taxon>unclassified sequences</taxon>
        <taxon>metagenomes</taxon>
        <taxon>ecological metagenomes</taxon>
    </lineage>
</organism>
<feature type="non-terminal residue" evidence="2">
    <location>
        <position position="1"/>
    </location>
</feature>